<accession>A0A224AJJ4</accession>
<protein>
    <recommendedName>
        <fullName evidence="3">ribonucleoside-diphosphate reductase</fullName>
        <ecNumber evidence="3">1.17.4.1</ecNumber>
    </recommendedName>
</protein>
<dbReference type="PANTHER" id="PTHR23409">
    <property type="entry name" value="RIBONUCLEOSIDE-DIPHOSPHATE REDUCTASE SMALL CHAIN"/>
    <property type="match status" value="1"/>
</dbReference>
<proteinExistence type="inferred from homology"/>
<gene>
    <name evidence="4" type="primary">nrdB</name>
    <name evidence="4" type="ORF">STAT_134</name>
</gene>
<reference evidence="4 5" key="1">
    <citation type="submission" date="2014-06" db="EMBL/GenBank/DDBJ databases">
        <title>Genome sequence of the intracellular symbiont Blattabacterium cuenoti, strain STAT from the wood feeding cockroach Salganea taiwanensis taiwanensis.</title>
        <authorList>
            <person name="Kinjo Y."/>
            <person name="Ohkuma M."/>
            <person name="Tokuda G."/>
        </authorList>
    </citation>
    <scope>NUCLEOTIDE SEQUENCE [LARGE SCALE GENOMIC DNA]</scope>
    <source>
        <strain evidence="4 5">STAT</strain>
    </source>
</reference>
<name>A0A224AJJ4_9FLAO</name>
<dbReference type="EC" id="1.17.4.1" evidence="3"/>
<dbReference type="Gene3D" id="1.10.620.20">
    <property type="entry name" value="Ribonucleotide Reductase, subunit A"/>
    <property type="match status" value="1"/>
</dbReference>
<dbReference type="GO" id="GO:0009263">
    <property type="term" value="P:deoxyribonucleotide biosynthetic process"/>
    <property type="evidence" value="ECO:0007669"/>
    <property type="project" value="InterPro"/>
</dbReference>
<dbReference type="RefSeq" id="WP_119305363.1">
    <property type="nucleotide sequence ID" value="NZ_AP014608.1"/>
</dbReference>
<comment type="cofactor">
    <cofactor evidence="1">
        <name>Fe cation</name>
        <dbReference type="ChEBI" id="CHEBI:24875"/>
    </cofactor>
</comment>
<evidence type="ECO:0000256" key="1">
    <source>
        <dbReference type="ARBA" id="ARBA00001962"/>
    </source>
</evidence>
<dbReference type="UniPathway" id="UPA00326"/>
<dbReference type="NCBIfam" id="NF007186">
    <property type="entry name" value="PRK09614.1-5"/>
    <property type="match status" value="1"/>
</dbReference>
<sequence>MSITKDRLNFKPFEYQWAYDYWFKQQNAHWLHTEINMQSDIHDWNENLSFQEKNVIGDILKGFTQTETEVGNYWSEMIPRWFPIPEIKMMGQTFGSFETIHAVAYSYLNDILGLDDFHAFLKDEATMNKLKILMDIRKSPHGQYDEKEIARSIALFSAAAEGIQLFSSFAVLLSFRKSNRLKGIGQQIIFSVRDESLHSEAGCKIFRTLCEENKGLKKSVEKLVYQGIDLALKNEFIFIDQIFGKGDLSTIKREDLKNFMKDRANMKLRELGLNDSYPINKNMLSNMDWFYITISGEQQTDFFDNRETGYSKPNEDWNDDLFISSNLKDISDKKKKSEDKILKILLENKKENLGGSECISCES</sequence>
<dbReference type="InterPro" id="IPR033909">
    <property type="entry name" value="RNR_small"/>
</dbReference>
<evidence type="ECO:0000256" key="2">
    <source>
        <dbReference type="ARBA" id="ARBA00009303"/>
    </source>
</evidence>
<dbReference type="Proteomes" id="UP000263619">
    <property type="component" value="Chromosome"/>
</dbReference>
<organism evidence="4 5">
    <name type="scientific">Blattabacterium cuenoti STAT</name>
    <dbReference type="NCBI Taxonomy" id="1457030"/>
    <lineage>
        <taxon>Bacteria</taxon>
        <taxon>Pseudomonadati</taxon>
        <taxon>Bacteroidota</taxon>
        <taxon>Flavobacteriia</taxon>
        <taxon>Flavobacteriales</taxon>
        <taxon>Blattabacteriaceae</taxon>
        <taxon>Blattabacterium</taxon>
    </lineage>
</organism>
<evidence type="ECO:0000313" key="5">
    <source>
        <dbReference type="Proteomes" id="UP000263619"/>
    </source>
</evidence>
<comment type="similarity">
    <text evidence="2">Belongs to the ribonucleoside diphosphate reductase small chain family.</text>
</comment>
<dbReference type="GO" id="GO:0004748">
    <property type="term" value="F:ribonucleoside-diphosphate reductase activity, thioredoxin disulfide as acceptor"/>
    <property type="evidence" value="ECO:0007669"/>
    <property type="project" value="UniProtKB-EC"/>
</dbReference>
<dbReference type="CDD" id="cd01049">
    <property type="entry name" value="RNRR2"/>
    <property type="match status" value="1"/>
</dbReference>
<dbReference type="InterPro" id="IPR000358">
    <property type="entry name" value="RNR_small_fam"/>
</dbReference>
<keyword evidence="5" id="KW-1185">Reference proteome</keyword>
<dbReference type="OrthoDB" id="1012518at2"/>
<dbReference type="SUPFAM" id="SSF47240">
    <property type="entry name" value="Ferritin-like"/>
    <property type="match status" value="1"/>
</dbReference>
<dbReference type="AlphaFoldDB" id="A0A224AJJ4"/>
<evidence type="ECO:0000313" key="4">
    <source>
        <dbReference type="EMBL" id="BBA17072.1"/>
    </source>
</evidence>
<dbReference type="InterPro" id="IPR012348">
    <property type="entry name" value="RNR-like"/>
</dbReference>
<dbReference type="EMBL" id="AP014608">
    <property type="protein sequence ID" value="BBA17072.1"/>
    <property type="molecule type" value="Genomic_DNA"/>
</dbReference>
<dbReference type="Pfam" id="PF00268">
    <property type="entry name" value="Ribonuc_red_sm"/>
    <property type="match status" value="1"/>
</dbReference>
<evidence type="ECO:0000256" key="3">
    <source>
        <dbReference type="ARBA" id="ARBA00012274"/>
    </source>
</evidence>
<dbReference type="InterPro" id="IPR009078">
    <property type="entry name" value="Ferritin-like_SF"/>
</dbReference>
<dbReference type="PANTHER" id="PTHR23409:SF18">
    <property type="entry name" value="RIBONUCLEOSIDE-DIPHOSPHATE REDUCTASE SUBUNIT M2"/>
    <property type="match status" value="1"/>
</dbReference>